<proteinExistence type="predicted"/>
<accession>A0A2P2R386</accession>
<dbReference type="AlphaFoldDB" id="A0A2P2R386"/>
<dbReference type="EMBL" id="GGEC01093238">
    <property type="protein sequence ID" value="MBX73722.1"/>
    <property type="molecule type" value="Transcribed_RNA"/>
</dbReference>
<sequence length="30" mass="3578">MFVRFPYFMLPYHQLSANLCSLDPLNPCLF</sequence>
<protein>
    <submittedName>
        <fullName evidence="1">Uncharacterized protein</fullName>
    </submittedName>
</protein>
<name>A0A2P2R386_RHIMU</name>
<organism evidence="1">
    <name type="scientific">Rhizophora mucronata</name>
    <name type="common">Asiatic mangrove</name>
    <dbReference type="NCBI Taxonomy" id="61149"/>
    <lineage>
        <taxon>Eukaryota</taxon>
        <taxon>Viridiplantae</taxon>
        <taxon>Streptophyta</taxon>
        <taxon>Embryophyta</taxon>
        <taxon>Tracheophyta</taxon>
        <taxon>Spermatophyta</taxon>
        <taxon>Magnoliopsida</taxon>
        <taxon>eudicotyledons</taxon>
        <taxon>Gunneridae</taxon>
        <taxon>Pentapetalae</taxon>
        <taxon>rosids</taxon>
        <taxon>fabids</taxon>
        <taxon>Malpighiales</taxon>
        <taxon>Rhizophoraceae</taxon>
        <taxon>Rhizophora</taxon>
    </lineage>
</organism>
<reference evidence="1" key="1">
    <citation type="submission" date="2018-02" db="EMBL/GenBank/DDBJ databases">
        <title>Rhizophora mucronata_Transcriptome.</title>
        <authorList>
            <person name="Meera S.P."/>
            <person name="Sreeshan A."/>
            <person name="Augustine A."/>
        </authorList>
    </citation>
    <scope>NUCLEOTIDE SEQUENCE</scope>
    <source>
        <tissue evidence="1">Leaf</tissue>
    </source>
</reference>
<evidence type="ECO:0000313" key="1">
    <source>
        <dbReference type="EMBL" id="MBX73722.1"/>
    </source>
</evidence>